<organism evidence="2 3">
    <name type="scientific">Nocardiopsis mangrovi</name>
    <dbReference type="NCBI Taxonomy" id="1179818"/>
    <lineage>
        <taxon>Bacteria</taxon>
        <taxon>Bacillati</taxon>
        <taxon>Actinomycetota</taxon>
        <taxon>Actinomycetes</taxon>
        <taxon>Streptosporangiales</taxon>
        <taxon>Nocardiopsidaceae</taxon>
        <taxon>Nocardiopsis</taxon>
    </lineage>
</organism>
<dbReference type="Pfam" id="PF04149">
    <property type="entry name" value="DUF397"/>
    <property type="match status" value="1"/>
</dbReference>
<evidence type="ECO:0000259" key="1">
    <source>
        <dbReference type="Pfam" id="PF04149"/>
    </source>
</evidence>
<gene>
    <name evidence="2" type="ORF">ACFO4E_11585</name>
</gene>
<evidence type="ECO:0000313" key="3">
    <source>
        <dbReference type="Proteomes" id="UP001595923"/>
    </source>
</evidence>
<dbReference type="RefSeq" id="WP_378573773.1">
    <property type="nucleotide sequence ID" value="NZ_JBHSFQ010000008.1"/>
</dbReference>
<name>A0ABV9DUB2_9ACTN</name>
<accession>A0ABV9DUB2</accession>
<feature type="domain" description="DUF397" evidence="1">
    <location>
        <begin position="14"/>
        <end position="63"/>
    </location>
</feature>
<comment type="caution">
    <text evidence="2">The sequence shown here is derived from an EMBL/GenBank/DDBJ whole genome shotgun (WGS) entry which is preliminary data.</text>
</comment>
<keyword evidence="3" id="KW-1185">Reference proteome</keyword>
<proteinExistence type="predicted"/>
<dbReference type="Proteomes" id="UP001595923">
    <property type="component" value="Unassembled WGS sequence"/>
</dbReference>
<reference evidence="3" key="1">
    <citation type="journal article" date="2019" name="Int. J. Syst. Evol. Microbiol.">
        <title>The Global Catalogue of Microorganisms (GCM) 10K type strain sequencing project: providing services to taxonomists for standard genome sequencing and annotation.</title>
        <authorList>
            <consortium name="The Broad Institute Genomics Platform"/>
            <consortium name="The Broad Institute Genome Sequencing Center for Infectious Disease"/>
            <person name="Wu L."/>
            <person name="Ma J."/>
        </authorList>
    </citation>
    <scope>NUCLEOTIDE SEQUENCE [LARGE SCALE GENOMIC DNA]</scope>
    <source>
        <strain evidence="3">XZYJ18</strain>
    </source>
</reference>
<dbReference type="EMBL" id="JBHSFQ010000008">
    <property type="protein sequence ID" value="MFC4562495.1"/>
    <property type="molecule type" value="Genomic_DNA"/>
</dbReference>
<sequence>MIRLSESRRSQMNEFHKSTYSHVNGDCVEVAEGAVTRVRDSRNRARATLAFPATEWRALLADIDSL</sequence>
<protein>
    <submittedName>
        <fullName evidence="2">DUF397 domain-containing protein</fullName>
    </submittedName>
</protein>
<evidence type="ECO:0000313" key="2">
    <source>
        <dbReference type="EMBL" id="MFC4562495.1"/>
    </source>
</evidence>
<dbReference type="InterPro" id="IPR007278">
    <property type="entry name" value="DUF397"/>
</dbReference>